<sequence length="260" mass="27866">MADIPDSPLPFDFAAVAKEMQQRFGWSEGDLGAAMSQLLPAAMSGARHFGGMGPDFQANTPGADVPFPFLSSFRSQTTPIQEDPMKGFFGTDAIRKAVAEQVASATGLQQDAVAEMMPVAATLAMGEIARPYLKGESLELMELFMRGFARGRPKPAPSAVDYIESYTNAMQSFWSGFSKSSAAMTSEPADEQAPSEVQSEELEKPNAASNSNEAQNGVSDLENTVASWMAAGRDFQSSQAKAFDSFFEKAVLDLNEPSSK</sequence>
<evidence type="ECO:0000313" key="3">
    <source>
        <dbReference type="Proteomes" id="UP001385499"/>
    </source>
</evidence>
<proteinExistence type="predicted"/>
<evidence type="ECO:0000256" key="1">
    <source>
        <dbReference type="SAM" id="MobiDB-lite"/>
    </source>
</evidence>
<reference evidence="2 3" key="1">
    <citation type="submission" date="2024-02" db="EMBL/GenBank/DDBJ databases">
        <title>Roseibium algae sp. nov., isolated from marine alga (Grateloupia sp.), showing potential in myo-inositol conversion.</title>
        <authorList>
            <person name="Wang Y."/>
        </authorList>
    </citation>
    <scope>NUCLEOTIDE SEQUENCE [LARGE SCALE GENOMIC DNA]</scope>
    <source>
        <strain evidence="2 3">H3510</strain>
    </source>
</reference>
<dbReference type="RefSeq" id="WP_340273216.1">
    <property type="nucleotide sequence ID" value="NZ_JBAKIA010000002.1"/>
</dbReference>
<feature type="region of interest" description="Disordered" evidence="1">
    <location>
        <begin position="184"/>
        <end position="220"/>
    </location>
</feature>
<name>A0ABU8THI2_9HYPH</name>
<dbReference type="EMBL" id="JBAKIA010000002">
    <property type="protein sequence ID" value="MEJ8473604.1"/>
    <property type="molecule type" value="Genomic_DNA"/>
</dbReference>
<feature type="compositionally biased region" description="Polar residues" evidence="1">
    <location>
        <begin position="207"/>
        <end position="220"/>
    </location>
</feature>
<evidence type="ECO:0000313" key="2">
    <source>
        <dbReference type="EMBL" id="MEJ8473604.1"/>
    </source>
</evidence>
<evidence type="ECO:0008006" key="4">
    <source>
        <dbReference type="Google" id="ProtNLM"/>
    </source>
</evidence>
<keyword evidence="3" id="KW-1185">Reference proteome</keyword>
<gene>
    <name evidence="2" type="ORF">V6575_05850</name>
</gene>
<organism evidence="2 3">
    <name type="scientific">Roseibium algae</name>
    <dbReference type="NCBI Taxonomy" id="3123038"/>
    <lineage>
        <taxon>Bacteria</taxon>
        <taxon>Pseudomonadati</taxon>
        <taxon>Pseudomonadota</taxon>
        <taxon>Alphaproteobacteria</taxon>
        <taxon>Hyphomicrobiales</taxon>
        <taxon>Stappiaceae</taxon>
        <taxon>Roseibium</taxon>
    </lineage>
</organism>
<comment type="caution">
    <text evidence="2">The sequence shown here is derived from an EMBL/GenBank/DDBJ whole genome shotgun (WGS) entry which is preliminary data.</text>
</comment>
<accession>A0ABU8THI2</accession>
<protein>
    <recommendedName>
        <fullName evidence="4">DUF937 domain-containing protein</fullName>
    </recommendedName>
</protein>
<dbReference type="Proteomes" id="UP001385499">
    <property type="component" value="Unassembled WGS sequence"/>
</dbReference>